<dbReference type="PROSITE" id="PS51257">
    <property type="entry name" value="PROKAR_LIPOPROTEIN"/>
    <property type="match status" value="1"/>
</dbReference>
<proteinExistence type="predicted"/>
<dbReference type="GeneID" id="98568247"/>
<dbReference type="Proteomes" id="UP000287239">
    <property type="component" value="Unassembled WGS sequence"/>
</dbReference>
<evidence type="ECO:0000313" key="1">
    <source>
        <dbReference type="EMBL" id="RST95432.1"/>
    </source>
</evidence>
<reference evidence="1 2" key="1">
    <citation type="submission" date="2017-05" db="EMBL/GenBank/DDBJ databases">
        <title>Vagococcus spp. assemblies.</title>
        <authorList>
            <person name="Gulvik C.A."/>
        </authorList>
    </citation>
    <scope>NUCLEOTIDE SEQUENCE [LARGE SCALE GENOMIC DNA]</scope>
    <source>
        <strain evidence="1 2">NCFB 2777</strain>
    </source>
</reference>
<evidence type="ECO:0008006" key="3">
    <source>
        <dbReference type="Google" id="ProtNLM"/>
    </source>
</evidence>
<accession>A0A429ZP07</accession>
<gene>
    <name evidence="1" type="ORF">CBF35_07690</name>
</gene>
<dbReference type="EMBL" id="NGJU01000010">
    <property type="protein sequence ID" value="RST95432.1"/>
    <property type="molecule type" value="Genomic_DNA"/>
</dbReference>
<name>A0A429ZP07_9ENTE</name>
<comment type="caution">
    <text evidence="1">The sequence shown here is derived from an EMBL/GenBank/DDBJ whole genome shotgun (WGS) entry which is preliminary data.</text>
</comment>
<dbReference type="AlphaFoldDB" id="A0A429ZP07"/>
<dbReference type="RefSeq" id="WP_126779756.1">
    <property type="nucleotide sequence ID" value="NZ_NGJU01000010.1"/>
</dbReference>
<sequence>MKKIILCTVVILGLAGCGNKSSSEEAVNEITQPSIESTEKDELVAREFNVYTIPYEPNQEIDQGVLVGEDIYYVLNDSSANKSSILKYNLNKDDSEIIIDYDTEASELQVIKLYRLGSYLVWDLGNDFEQQKNIGYLDTNMKELEVKTLFPLDDKTKITKYNVFENQIAVDYSIENDSSFMAVFDLEKAGKTLEVGEVFAKDGVYDKLFAKYFNKSPGGIEKNLSNHQFLTGSSIDDNKKDVLQLSSSLEGTVLQWPGLKNLKIDQGAILPNQQVITINYDKISDTDQFAHFNLFDFATQTVTELSYDMGESFQIEKKLYAGKDFFLFSDFVAGNNEIYLGKINNQELVVQQLQSGLKNSHSLKMFNDSSGDSYVLTFDDFDNNQGKFLIFEAKDVFQ</sequence>
<keyword evidence="2" id="KW-1185">Reference proteome</keyword>
<protein>
    <recommendedName>
        <fullName evidence="3">Lipoprotein</fullName>
    </recommendedName>
</protein>
<dbReference type="OrthoDB" id="9784774at2"/>
<organism evidence="1 2">
    <name type="scientific">Vagococcus salmoninarum</name>
    <dbReference type="NCBI Taxonomy" id="2739"/>
    <lineage>
        <taxon>Bacteria</taxon>
        <taxon>Bacillati</taxon>
        <taxon>Bacillota</taxon>
        <taxon>Bacilli</taxon>
        <taxon>Lactobacillales</taxon>
        <taxon>Enterococcaceae</taxon>
        <taxon>Vagococcus</taxon>
    </lineage>
</organism>
<evidence type="ECO:0000313" key="2">
    <source>
        <dbReference type="Proteomes" id="UP000287239"/>
    </source>
</evidence>